<keyword evidence="4" id="KW-1185">Reference proteome</keyword>
<dbReference type="AlphaFoldDB" id="A0A4R4VPN4"/>
<dbReference type="SUPFAM" id="SSF54593">
    <property type="entry name" value="Glyoxalase/Bleomycin resistance protein/Dihydroxybiphenyl dioxygenase"/>
    <property type="match status" value="1"/>
</dbReference>
<dbReference type="RefSeq" id="WP_132596004.1">
    <property type="nucleotide sequence ID" value="NZ_SMKO01000035.1"/>
</dbReference>
<proteinExistence type="predicted"/>
<dbReference type="Proteomes" id="UP000295258">
    <property type="component" value="Unassembled WGS sequence"/>
</dbReference>
<evidence type="ECO:0000259" key="1">
    <source>
        <dbReference type="Pfam" id="PF22658"/>
    </source>
</evidence>
<evidence type="ECO:0000259" key="2">
    <source>
        <dbReference type="Pfam" id="PF22659"/>
    </source>
</evidence>
<evidence type="ECO:0000313" key="3">
    <source>
        <dbReference type="EMBL" id="TDD05977.1"/>
    </source>
</evidence>
<name>A0A4R4VPN4_9ACTN</name>
<accession>A0A4R4VPN4</accession>
<dbReference type="Pfam" id="PF22659">
    <property type="entry name" value="YycE-like_C"/>
    <property type="match status" value="1"/>
</dbReference>
<sequence>MAQHWPEFLPVGAIRFARPTARFDDCLVFYRDVLALPMIASWRGHTGYDGAVFGLPGTPVHLELTQHGESPEIPAPSTENQLVLYLSGPEAVATVVERLAGLGHRPAPLDNPYWAERGAVAFADPDGWMIVFAPWVFGQDPVPTVT</sequence>
<comment type="caution">
    <text evidence="3">The sequence shown here is derived from an EMBL/GenBank/DDBJ whole genome shotgun (WGS) entry which is preliminary data.</text>
</comment>
<dbReference type="EMBL" id="SMKO01000035">
    <property type="protein sequence ID" value="TDD05977.1"/>
    <property type="molecule type" value="Genomic_DNA"/>
</dbReference>
<dbReference type="CDD" id="cd06587">
    <property type="entry name" value="VOC"/>
    <property type="match status" value="1"/>
</dbReference>
<reference evidence="3 4" key="1">
    <citation type="submission" date="2019-03" db="EMBL/GenBank/DDBJ databases">
        <title>Draft genome sequences of novel Actinobacteria.</title>
        <authorList>
            <person name="Sahin N."/>
            <person name="Ay H."/>
            <person name="Saygin H."/>
        </authorList>
    </citation>
    <scope>NUCLEOTIDE SEQUENCE [LARGE SCALE GENOMIC DNA]</scope>
    <source>
        <strain evidence="3 4">KC310</strain>
    </source>
</reference>
<feature type="domain" description="YycE-like C-terminal" evidence="2">
    <location>
        <begin position="80"/>
        <end position="132"/>
    </location>
</feature>
<evidence type="ECO:0000313" key="4">
    <source>
        <dbReference type="Proteomes" id="UP000295258"/>
    </source>
</evidence>
<organism evidence="3 4">
    <name type="scientific">Nonomuraea deserti</name>
    <dbReference type="NCBI Taxonomy" id="1848322"/>
    <lineage>
        <taxon>Bacteria</taxon>
        <taxon>Bacillati</taxon>
        <taxon>Actinomycetota</taxon>
        <taxon>Actinomycetes</taxon>
        <taxon>Streptosporangiales</taxon>
        <taxon>Streptosporangiaceae</taxon>
        <taxon>Nonomuraea</taxon>
    </lineage>
</organism>
<dbReference type="Gene3D" id="3.10.180.10">
    <property type="entry name" value="2,3-Dihydroxybiphenyl 1,2-Dioxygenase, domain 1"/>
    <property type="match status" value="1"/>
</dbReference>
<dbReference type="InterPro" id="IPR058997">
    <property type="entry name" value="YycE-like_C"/>
</dbReference>
<gene>
    <name evidence="3" type="ORF">E1292_16065</name>
</gene>
<dbReference type="Pfam" id="PF22658">
    <property type="entry name" value="YycE-like_N"/>
    <property type="match status" value="1"/>
</dbReference>
<dbReference type="InterPro" id="IPR058998">
    <property type="entry name" value="YycE-like_N"/>
</dbReference>
<feature type="domain" description="YycE-like N-terminal" evidence="1">
    <location>
        <begin position="14"/>
        <end position="65"/>
    </location>
</feature>
<dbReference type="InterPro" id="IPR029068">
    <property type="entry name" value="Glyas_Bleomycin-R_OHBP_Dase"/>
</dbReference>
<protein>
    <submittedName>
        <fullName evidence="3">VOC family protein</fullName>
    </submittedName>
</protein>